<evidence type="ECO:0000313" key="2">
    <source>
        <dbReference type="EMBL" id="SER70730.1"/>
    </source>
</evidence>
<evidence type="ECO:0000313" key="3">
    <source>
        <dbReference type="Proteomes" id="UP000199687"/>
    </source>
</evidence>
<gene>
    <name evidence="2" type="ORF">SAMN04487944_108124</name>
</gene>
<dbReference type="STRING" id="531814.SAMN04487944_108124"/>
<dbReference type="SUPFAM" id="SSF88659">
    <property type="entry name" value="Sigma3 and sigma4 domains of RNA polymerase sigma factors"/>
    <property type="match status" value="1"/>
</dbReference>
<dbReference type="InterPro" id="IPR013325">
    <property type="entry name" value="RNA_pol_sigma_r2"/>
</dbReference>
<dbReference type="GO" id="GO:0003700">
    <property type="term" value="F:DNA-binding transcription factor activity"/>
    <property type="evidence" value="ECO:0007669"/>
    <property type="project" value="InterPro"/>
</dbReference>
<dbReference type="EMBL" id="FOGL01000008">
    <property type="protein sequence ID" value="SER70730.1"/>
    <property type="molecule type" value="Genomic_DNA"/>
</dbReference>
<dbReference type="NCBIfam" id="TIGR02937">
    <property type="entry name" value="sigma70-ECF"/>
    <property type="match status" value="1"/>
</dbReference>
<organism evidence="2 3">
    <name type="scientific">Gracilibacillus ureilyticus</name>
    <dbReference type="NCBI Taxonomy" id="531814"/>
    <lineage>
        <taxon>Bacteria</taxon>
        <taxon>Bacillati</taxon>
        <taxon>Bacillota</taxon>
        <taxon>Bacilli</taxon>
        <taxon>Bacillales</taxon>
        <taxon>Bacillaceae</taxon>
        <taxon>Gracilibacillus</taxon>
    </lineage>
</organism>
<reference evidence="2 3" key="1">
    <citation type="submission" date="2016-10" db="EMBL/GenBank/DDBJ databases">
        <authorList>
            <person name="de Groot N.N."/>
        </authorList>
    </citation>
    <scope>NUCLEOTIDE SEQUENCE [LARGE SCALE GENOMIC DNA]</scope>
    <source>
        <strain evidence="2 3">CGMCC 1.7727</strain>
    </source>
</reference>
<feature type="domain" description="RNA polymerase sigma-70 region 2" evidence="1">
    <location>
        <begin position="10"/>
        <end position="74"/>
    </location>
</feature>
<dbReference type="InterPro" id="IPR013324">
    <property type="entry name" value="RNA_pol_sigma_r3/r4-like"/>
</dbReference>
<dbReference type="OrthoDB" id="9783788at2"/>
<sequence length="165" mass="20014">MTHFDKVLKENERIIHYLIHKYKIRDEEGEFFQEGMIALWHATETYDPSKMKLSTYIYSCISNRFLNMIKKDSREYEYLLAWLEQVKMEDLLVEDQLAIDSKLLQDIRGILSENQWRWVVHFVLEEKQIGEIADKYDVTVSAVKSWRKNARLKIRRFLKETEYVE</sequence>
<dbReference type="RefSeq" id="WP_089740666.1">
    <property type="nucleotide sequence ID" value="NZ_FOGL01000008.1"/>
</dbReference>
<proteinExistence type="predicted"/>
<dbReference type="InterPro" id="IPR014284">
    <property type="entry name" value="RNA_pol_sigma-70_dom"/>
</dbReference>
<dbReference type="InterPro" id="IPR007627">
    <property type="entry name" value="RNA_pol_sigma70_r2"/>
</dbReference>
<accession>A0A1H9RDB2</accession>
<dbReference type="InterPro" id="IPR036388">
    <property type="entry name" value="WH-like_DNA-bd_sf"/>
</dbReference>
<keyword evidence="3" id="KW-1185">Reference proteome</keyword>
<dbReference type="Gene3D" id="1.10.1740.10">
    <property type="match status" value="1"/>
</dbReference>
<dbReference type="AlphaFoldDB" id="A0A1H9RDB2"/>
<protein>
    <submittedName>
        <fullName evidence="2">RNA polymerase sigma factor, sigma-70 family</fullName>
    </submittedName>
</protein>
<dbReference type="GO" id="GO:0006352">
    <property type="term" value="P:DNA-templated transcription initiation"/>
    <property type="evidence" value="ECO:0007669"/>
    <property type="project" value="InterPro"/>
</dbReference>
<dbReference type="Proteomes" id="UP000199687">
    <property type="component" value="Unassembled WGS sequence"/>
</dbReference>
<dbReference type="Pfam" id="PF04542">
    <property type="entry name" value="Sigma70_r2"/>
    <property type="match status" value="1"/>
</dbReference>
<name>A0A1H9RDB2_9BACI</name>
<dbReference type="Gene3D" id="1.10.10.10">
    <property type="entry name" value="Winged helix-like DNA-binding domain superfamily/Winged helix DNA-binding domain"/>
    <property type="match status" value="1"/>
</dbReference>
<dbReference type="SUPFAM" id="SSF88946">
    <property type="entry name" value="Sigma2 domain of RNA polymerase sigma factors"/>
    <property type="match status" value="1"/>
</dbReference>
<evidence type="ECO:0000259" key="1">
    <source>
        <dbReference type="Pfam" id="PF04542"/>
    </source>
</evidence>